<organism evidence="11 12">
    <name type="scientific">Megalops atlanticus</name>
    <name type="common">Tarpon</name>
    <name type="synonym">Clupea gigantea</name>
    <dbReference type="NCBI Taxonomy" id="7932"/>
    <lineage>
        <taxon>Eukaryota</taxon>
        <taxon>Metazoa</taxon>
        <taxon>Chordata</taxon>
        <taxon>Craniata</taxon>
        <taxon>Vertebrata</taxon>
        <taxon>Euteleostomi</taxon>
        <taxon>Actinopterygii</taxon>
        <taxon>Neopterygii</taxon>
        <taxon>Teleostei</taxon>
        <taxon>Elopiformes</taxon>
        <taxon>Megalopidae</taxon>
        <taxon>Megalops</taxon>
    </lineage>
</organism>
<feature type="transmembrane region" description="Helical" evidence="8">
    <location>
        <begin position="486"/>
        <end position="508"/>
    </location>
</feature>
<feature type="compositionally biased region" description="Polar residues" evidence="7">
    <location>
        <begin position="1072"/>
        <end position="1082"/>
    </location>
</feature>
<comment type="caution">
    <text evidence="11">The sequence shown here is derived from an EMBL/GenBank/DDBJ whole genome shotgun (WGS) entry which is preliminary data.</text>
</comment>
<feature type="region of interest" description="Disordered" evidence="7">
    <location>
        <begin position="27"/>
        <end position="263"/>
    </location>
</feature>
<dbReference type="PANTHER" id="PTHR47400:SF2">
    <property type="entry name" value="PROLINE-RICH TRANSMEMBRANE PROTEIN 3-LIKE"/>
    <property type="match status" value="1"/>
</dbReference>
<accession>A0A9D3Q4E7</accession>
<feature type="transmembrane region" description="Helical" evidence="8">
    <location>
        <begin position="592"/>
        <end position="616"/>
    </location>
</feature>
<evidence type="ECO:0000256" key="2">
    <source>
        <dbReference type="ARBA" id="ARBA00022553"/>
    </source>
</evidence>
<keyword evidence="2" id="KW-0597">Phosphoprotein</keyword>
<evidence type="ECO:0000256" key="5">
    <source>
        <dbReference type="ARBA" id="ARBA00022989"/>
    </source>
</evidence>
<evidence type="ECO:0000256" key="4">
    <source>
        <dbReference type="ARBA" id="ARBA00022729"/>
    </source>
</evidence>
<keyword evidence="5 8" id="KW-1133">Transmembrane helix</keyword>
<dbReference type="Pfam" id="PF25987">
    <property type="entry name" value="PRRT3"/>
    <property type="match status" value="1"/>
</dbReference>
<keyword evidence="3 8" id="KW-0812">Transmembrane</keyword>
<evidence type="ECO:0000256" key="3">
    <source>
        <dbReference type="ARBA" id="ARBA00022692"/>
    </source>
</evidence>
<dbReference type="EMBL" id="JAFDVH010000008">
    <property type="protein sequence ID" value="KAG7472228.1"/>
    <property type="molecule type" value="Genomic_DNA"/>
</dbReference>
<dbReference type="OrthoDB" id="10066605at2759"/>
<gene>
    <name evidence="11" type="ORF">MATL_G00106690</name>
</gene>
<feature type="transmembrane region" description="Helical" evidence="8">
    <location>
        <begin position="679"/>
        <end position="700"/>
    </location>
</feature>
<evidence type="ECO:0000259" key="10">
    <source>
        <dbReference type="Pfam" id="PF25987"/>
    </source>
</evidence>
<feature type="region of interest" description="Disordered" evidence="7">
    <location>
        <begin position="921"/>
        <end position="1082"/>
    </location>
</feature>
<reference evidence="11" key="1">
    <citation type="submission" date="2021-01" db="EMBL/GenBank/DDBJ databases">
        <authorList>
            <person name="Zahm M."/>
            <person name="Roques C."/>
            <person name="Cabau C."/>
            <person name="Klopp C."/>
            <person name="Donnadieu C."/>
            <person name="Jouanno E."/>
            <person name="Lampietro C."/>
            <person name="Louis A."/>
            <person name="Herpin A."/>
            <person name="Echchiki A."/>
            <person name="Berthelot C."/>
            <person name="Parey E."/>
            <person name="Roest-Crollius H."/>
            <person name="Braasch I."/>
            <person name="Postlethwait J."/>
            <person name="Bobe J."/>
            <person name="Montfort J."/>
            <person name="Bouchez O."/>
            <person name="Begum T."/>
            <person name="Mejri S."/>
            <person name="Adams A."/>
            <person name="Chen W.-J."/>
            <person name="Guiguen Y."/>
        </authorList>
    </citation>
    <scope>NUCLEOTIDE SEQUENCE</scope>
    <source>
        <strain evidence="11">YG-15Mar2019-1</strain>
        <tissue evidence="11">Brain</tissue>
    </source>
</reference>
<feature type="region of interest" description="Disordered" evidence="7">
    <location>
        <begin position="429"/>
        <end position="451"/>
    </location>
</feature>
<feature type="compositionally biased region" description="Polar residues" evidence="7">
    <location>
        <begin position="155"/>
        <end position="184"/>
    </location>
</feature>
<feature type="transmembrane region" description="Helical" evidence="8">
    <location>
        <begin position="560"/>
        <end position="580"/>
    </location>
</feature>
<feature type="region of interest" description="Disordered" evidence="7">
    <location>
        <begin position="392"/>
        <end position="417"/>
    </location>
</feature>
<feature type="compositionally biased region" description="Pro residues" evidence="7">
    <location>
        <begin position="927"/>
        <end position="938"/>
    </location>
</feature>
<proteinExistence type="predicted"/>
<feature type="region of interest" description="Disordered" evidence="7">
    <location>
        <begin position="752"/>
        <end position="774"/>
    </location>
</feature>
<dbReference type="InterPro" id="IPR059081">
    <property type="entry name" value="PRRT3-4"/>
</dbReference>
<evidence type="ECO:0000256" key="6">
    <source>
        <dbReference type="ARBA" id="ARBA00023136"/>
    </source>
</evidence>
<feature type="compositionally biased region" description="Polar residues" evidence="7">
    <location>
        <begin position="126"/>
        <end position="135"/>
    </location>
</feature>
<feature type="transmembrane region" description="Helical" evidence="8">
    <location>
        <begin position="720"/>
        <end position="742"/>
    </location>
</feature>
<feature type="compositionally biased region" description="Pro residues" evidence="7">
    <location>
        <begin position="438"/>
        <end position="451"/>
    </location>
</feature>
<dbReference type="AlphaFoldDB" id="A0A9D3Q4E7"/>
<evidence type="ECO:0000256" key="7">
    <source>
        <dbReference type="SAM" id="MobiDB-lite"/>
    </source>
</evidence>
<keyword evidence="6 8" id="KW-0472">Membrane</keyword>
<sequence length="1082" mass="114422">MAMEQFLVLSLLVVLIQQSPGQVFISSSASNDSGIVKPSGPVRSSLTVVSPEPSGRTLQSPPSPPLNGRKGAPVTEHAEGLPVADGHLERHGGGAESERGGNDTELTDNEDGGEERKDSEDLSSLPLENTSTPNLKNAEEMSQDDSVKAFISPAPAQTETTPKQSAGLTTATFTLSPPASSTGGTDLAQAHSDGIAGQPVIGPTGDASDNDSSHHIHSHSFTAAAAVREEAVTLSKATEGPNKKAEEDDWQLMGSGDWPVPSVSETVSSTVTVTTPRDGQAYHQPQSETRYTTGFTSVLKPPTSTVALTQELQSLPSTLSPANTMPSKRSPEFQSTVYMMTANTTMKQLTVSGDRTGKGETTNHRASNRRLTGGQTTTVTSMTPLTTVLSTANQKTETEKTTSPLPTIPQKKSGRGFGLREEVAVEKNRSVSLGHPPSFVPGPPPAPSPAGPCAPGSGPCVVPSASNGTALLWGDLRRTLAFAWELHVYGTAGLFLLLAGGALLGLLLSPGLHCPHRGCLALANALLLLAGALRATHFFLDPYGSREILPQPGVTALYNLPLALLLWAQVALGLLALKGAGLTLLPPGLQRLPLAAVLAVLHCTLLLAADLLSPALSPAVPVVLQTLSLSWGLVMCLGFLFYAFPRLRRRPAPPVLEEPLPRGEDWQGGQRVGRVLGRVLAVCACLGALCCGLHVHATLWLYGLLGDWRRFSWGWWLVHFWARLLELAWAFSLLLLASWVFWRPRDRRGAQGAAEGRAGADLPSSSSSSTSMQRHTCWAKIVQSLRGRPCRKSESNGVGGGGVGELPNNWAGQERPGADISKSLIRNRDPPALSRSVKDSNRGRNQKGGASGSVGSLLRLQSLGRPPQRSLSSSLDREKEWAREKESILSLNDFDLRPPSPIDLSRSIDEALHREHLLGGGSLFRPLCPPSPPSPGPRRQPLSSWPRRSSDPQINLSDGPGGVPPQHPGRTETAAPPGGSVTGKQATAPATPTHLGCRFPDDQDKASSSSIPSSVSCPISIRPSRTPVQLRTPAGDDTRPFLTSDSETEAAAPDVEKGAGSSFLEVSRQEDSASVSSDIIDL</sequence>
<feature type="compositionally biased region" description="Low complexity" evidence="7">
    <location>
        <begin position="752"/>
        <end position="771"/>
    </location>
</feature>
<evidence type="ECO:0000256" key="9">
    <source>
        <dbReference type="SAM" id="SignalP"/>
    </source>
</evidence>
<feature type="region of interest" description="Disordered" evidence="7">
    <location>
        <begin position="789"/>
        <end position="879"/>
    </location>
</feature>
<evidence type="ECO:0000313" key="12">
    <source>
        <dbReference type="Proteomes" id="UP001046870"/>
    </source>
</evidence>
<evidence type="ECO:0000256" key="1">
    <source>
        <dbReference type="ARBA" id="ARBA00004141"/>
    </source>
</evidence>
<name>A0A9D3Q4E7_MEGAT</name>
<feature type="compositionally biased region" description="Low complexity" evidence="7">
    <location>
        <begin position="1007"/>
        <end position="1024"/>
    </location>
</feature>
<evidence type="ECO:0000313" key="11">
    <source>
        <dbReference type="EMBL" id="KAG7472228.1"/>
    </source>
</evidence>
<dbReference type="Proteomes" id="UP001046870">
    <property type="component" value="Chromosome 8"/>
</dbReference>
<evidence type="ECO:0000256" key="8">
    <source>
        <dbReference type="SAM" id="Phobius"/>
    </source>
</evidence>
<feature type="chain" id="PRO_5039392097" description="Proline-rich transmembrane protein 3/4 domain-containing protein" evidence="9">
    <location>
        <begin position="22"/>
        <end position="1082"/>
    </location>
</feature>
<protein>
    <recommendedName>
        <fullName evidence="10">Proline-rich transmembrane protein 3/4 domain-containing protein</fullName>
    </recommendedName>
</protein>
<feature type="transmembrane region" description="Helical" evidence="8">
    <location>
        <begin position="622"/>
        <end position="644"/>
    </location>
</feature>
<keyword evidence="12" id="KW-1185">Reference proteome</keyword>
<dbReference type="PANTHER" id="PTHR47400">
    <property type="entry name" value="PROLINE-RICH TRANSMEMBRANE PROTEIN 3"/>
    <property type="match status" value="1"/>
</dbReference>
<feature type="signal peptide" evidence="9">
    <location>
        <begin position="1"/>
        <end position="21"/>
    </location>
</feature>
<feature type="domain" description="Proline-rich transmembrane protein 3/4" evidence="10">
    <location>
        <begin position="464"/>
        <end position="748"/>
    </location>
</feature>
<keyword evidence="4 9" id="KW-0732">Signal</keyword>
<comment type="subcellular location">
    <subcellularLocation>
        <location evidence="1">Membrane</location>
        <topology evidence="1">Multi-pass membrane protein</topology>
    </subcellularLocation>
</comment>
<feature type="transmembrane region" description="Helical" evidence="8">
    <location>
        <begin position="520"/>
        <end position="540"/>
    </location>
</feature>
<dbReference type="InterPro" id="IPR043242">
    <property type="entry name" value="PRRT3"/>
</dbReference>
<feature type="compositionally biased region" description="Basic and acidic residues" evidence="7">
    <location>
        <begin position="86"/>
        <end position="102"/>
    </location>
</feature>